<feature type="domain" description="Transcription regulator PadR C-terminal" evidence="2">
    <location>
        <begin position="94"/>
        <end position="171"/>
    </location>
</feature>
<dbReference type="Pfam" id="PF10400">
    <property type="entry name" value="Vir_act_alpha_C"/>
    <property type="match status" value="1"/>
</dbReference>
<dbReference type="Proteomes" id="UP001597492">
    <property type="component" value="Unassembled WGS sequence"/>
</dbReference>
<name>A0ABW5UVX3_9MICO</name>
<dbReference type="RefSeq" id="WP_019619859.1">
    <property type="nucleotide sequence ID" value="NZ_JBHUNE010000003.1"/>
</dbReference>
<dbReference type="EMBL" id="JBHUNE010000003">
    <property type="protein sequence ID" value="MFD2757608.1"/>
    <property type="molecule type" value="Genomic_DNA"/>
</dbReference>
<keyword evidence="4" id="KW-1185">Reference proteome</keyword>
<dbReference type="Pfam" id="PF03551">
    <property type="entry name" value="PadR"/>
    <property type="match status" value="1"/>
</dbReference>
<comment type="caution">
    <text evidence="3">The sequence shown here is derived from an EMBL/GenBank/DDBJ whole genome shotgun (WGS) entry which is preliminary data.</text>
</comment>
<evidence type="ECO:0000313" key="4">
    <source>
        <dbReference type="Proteomes" id="UP001597492"/>
    </source>
</evidence>
<feature type="domain" description="Transcription regulator PadR N-terminal" evidence="1">
    <location>
        <begin position="5"/>
        <end position="77"/>
    </location>
</feature>
<evidence type="ECO:0000259" key="2">
    <source>
        <dbReference type="Pfam" id="PF10400"/>
    </source>
</evidence>
<sequence length="173" mass="19893">MRFVLLGLLLQRPCSAYELRKQFTTGISLFYSASLGSIQRALEVLEAKGLVEKHRSTDTGRPKNLYVITGPGREAWREWMRSPITESDVEQVTLAKIYLLGSMPREEQEGVLTVIRGRVTTDLERLVRLREEIHATTVPEQHRQTAHYRLATLDYGVRAHELMADWLDELRTS</sequence>
<proteinExistence type="predicted"/>
<dbReference type="SUPFAM" id="SSF46785">
    <property type="entry name" value="Winged helix' DNA-binding domain"/>
    <property type="match status" value="1"/>
</dbReference>
<dbReference type="PANTHER" id="PTHR43252">
    <property type="entry name" value="TRANSCRIPTIONAL REGULATOR YQJI"/>
    <property type="match status" value="1"/>
</dbReference>
<dbReference type="InterPro" id="IPR036390">
    <property type="entry name" value="WH_DNA-bd_sf"/>
</dbReference>
<dbReference type="Gene3D" id="1.10.10.10">
    <property type="entry name" value="Winged helix-like DNA-binding domain superfamily/Winged helix DNA-binding domain"/>
    <property type="match status" value="1"/>
</dbReference>
<dbReference type="PANTHER" id="PTHR43252:SF2">
    <property type="entry name" value="TRANSCRIPTION REGULATOR, PADR-LIKE FAMILY"/>
    <property type="match status" value="1"/>
</dbReference>
<dbReference type="InterPro" id="IPR005149">
    <property type="entry name" value="Tscrpt_reg_PadR_N"/>
</dbReference>
<dbReference type="InterPro" id="IPR036388">
    <property type="entry name" value="WH-like_DNA-bd_sf"/>
</dbReference>
<organism evidence="3 4">
    <name type="scientific">Gulosibacter faecalis</name>
    <dbReference type="NCBI Taxonomy" id="272240"/>
    <lineage>
        <taxon>Bacteria</taxon>
        <taxon>Bacillati</taxon>
        <taxon>Actinomycetota</taxon>
        <taxon>Actinomycetes</taxon>
        <taxon>Micrococcales</taxon>
        <taxon>Microbacteriaceae</taxon>
        <taxon>Gulosibacter</taxon>
    </lineage>
</organism>
<evidence type="ECO:0000313" key="3">
    <source>
        <dbReference type="EMBL" id="MFD2757608.1"/>
    </source>
</evidence>
<evidence type="ECO:0000259" key="1">
    <source>
        <dbReference type="Pfam" id="PF03551"/>
    </source>
</evidence>
<protein>
    <submittedName>
        <fullName evidence="3">Helix-turn-helix transcriptional regulator</fullName>
    </submittedName>
</protein>
<reference evidence="4" key="1">
    <citation type="journal article" date="2019" name="Int. J. Syst. Evol. Microbiol.">
        <title>The Global Catalogue of Microorganisms (GCM) 10K type strain sequencing project: providing services to taxonomists for standard genome sequencing and annotation.</title>
        <authorList>
            <consortium name="The Broad Institute Genomics Platform"/>
            <consortium name="The Broad Institute Genome Sequencing Center for Infectious Disease"/>
            <person name="Wu L."/>
            <person name="Ma J."/>
        </authorList>
    </citation>
    <scope>NUCLEOTIDE SEQUENCE [LARGE SCALE GENOMIC DNA]</scope>
    <source>
        <strain evidence="4">TISTR 1514</strain>
    </source>
</reference>
<accession>A0ABW5UVX3</accession>
<gene>
    <name evidence="3" type="ORF">ACFSW7_04340</name>
</gene>
<dbReference type="InterPro" id="IPR018309">
    <property type="entry name" value="Tscrpt_reg_PadR_C"/>
</dbReference>